<evidence type="ECO:0000313" key="2">
    <source>
        <dbReference type="EMBL" id="RZC02178.1"/>
    </source>
</evidence>
<dbReference type="EMBL" id="QZWG01000007">
    <property type="protein sequence ID" value="RZC02178.1"/>
    <property type="molecule type" value="Genomic_DNA"/>
</dbReference>
<keyword evidence="3" id="KW-1185">Reference proteome</keyword>
<evidence type="ECO:0000313" key="3">
    <source>
        <dbReference type="Proteomes" id="UP000289340"/>
    </source>
</evidence>
<dbReference type="AlphaFoldDB" id="A0A445JUM5"/>
<dbReference type="Proteomes" id="UP000289340">
    <property type="component" value="Chromosome 7"/>
</dbReference>
<feature type="region of interest" description="Disordered" evidence="1">
    <location>
        <begin position="129"/>
        <end position="149"/>
    </location>
</feature>
<gene>
    <name evidence="2" type="ORF">D0Y65_017363</name>
</gene>
<protein>
    <submittedName>
        <fullName evidence="2">Uncharacterized protein</fullName>
    </submittedName>
</protein>
<feature type="region of interest" description="Disordered" evidence="1">
    <location>
        <begin position="1"/>
        <end position="46"/>
    </location>
</feature>
<reference evidence="2 3" key="1">
    <citation type="submission" date="2018-09" db="EMBL/GenBank/DDBJ databases">
        <title>A high-quality reference genome of wild soybean provides a powerful tool to mine soybean genomes.</title>
        <authorList>
            <person name="Xie M."/>
            <person name="Chung C.Y.L."/>
            <person name="Li M.-W."/>
            <person name="Wong F.-L."/>
            <person name="Chan T.-F."/>
            <person name="Lam H.-M."/>
        </authorList>
    </citation>
    <scope>NUCLEOTIDE SEQUENCE [LARGE SCALE GENOMIC DNA]</scope>
    <source>
        <strain evidence="3">cv. W05</strain>
        <tissue evidence="2">Hypocotyl of etiolated seedlings</tissue>
    </source>
</reference>
<proteinExistence type="predicted"/>
<sequence>MTVPLPPATTPPPSPPPATTPPPPPPPATTTPLPPLPSMSLAPPCPTPVPPVTAPLPTPRLMPVAGLPDLCHTRAIVSYNNLFGIVASCSRAATSNGKVLERKNMSIFTIGTESHGPTMVACKCQPAAAPKESRRNKPWDPGITFGSNALKPQHLEDKALVPRKPDRVTLTSIVRSNVSNG</sequence>
<evidence type="ECO:0000256" key="1">
    <source>
        <dbReference type="SAM" id="MobiDB-lite"/>
    </source>
</evidence>
<organism evidence="2 3">
    <name type="scientific">Glycine soja</name>
    <name type="common">Wild soybean</name>
    <dbReference type="NCBI Taxonomy" id="3848"/>
    <lineage>
        <taxon>Eukaryota</taxon>
        <taxon>Viridiplantae</taxon>
        <taxon>Streptophyta</taxon>
        <taxon>Embryophyta</taxon>
        <taxon>Tracheophyta</taxon>
        <taxon>Spermatophyta</taxon>
        <taxon>Magnoliopsida</taxon>
        <taxon>eudicotyledons</taxon>
        <taxon>Gunneridae</taxon>
        <taxon>Pentapetalae</taxon>
        <taxon>rosids</taxon>
        <taxon>fabids</taxon>
        <taxon>Fabales</taxon>
        <taxon>Fabaceae</taxon>
        <taxon>Papilionoideae</taxon>
        <taxon>50 kb inversion clade</taxon>
        <taxon>NPAAA clade</taxon>
        <taxon>indigoferoid/millettioid clade</taxon>
        <taxon>Phaseoleae</taxon>
        <taxon>Glycine</taxon>
        <taxon>Glycine subgen. Soja</taxon>
    </lineage>
</organism>
<dbReference type="PRINTS" id="PR01217">
    <property type="entry name" value="PRICHEXTENSN"/>
</dbReference>
<name>A0A445JUM5_GLYSO</name>
<comment type="caution">
    <text evidence="2">The sequence shown here is derived from an EMBL/GenBank/DDBJ whole genome shotgun (WGS) entry which is preliminary data.</text>
</comment>
<accession>A0A445JUM5</accession>